<name>A0A543B3E9_9ACTN</name>
<proteinExistence type="inferred from homology"/>
<dbReference type="InterPro" id="IPR038494">
    <property type="entry name" value="IGPD_sf"/>
</dbReference>
<evidence type="ECO:0000313" key="7">
    <source>
        <dbReference type="EMBL" id="TQL79300.1"/>
    </source>
</evidence>
<dbReference type="EMBL" id="VFOW01000001">
    <property type="protein sequence ID" value="TQL79300.1"/>
    <property type="molecule type" value="Genomic_DNA"/>
</dbReference>
<dbReference type="HAMAP" id="MF_00076">
    <property type="entry name" value="HisB"/>
    <property type="match status" value="1"/>
</dbReference>
<dbReference type="SUPFAM" id="SSF54211">
    <property type="entry name" value="Ribosomal protein S5 domain 2-like"/>
    <property type="match status" value="2"/>
</dbReference>
<evidence type="ECO:0000256" key="5">
    <source>
        <dbReference type="ARBA" id="ARBA00023239"/>
    </source>
</evidence>
<accession>A0A543B3E9</accession>
<dbReference type="FunFam" id="3.30.230.40:FF:000001">
    <property type="entry name" value="Imidazoleglycerol-phosphate dehydratase HisB"/>
    <property type="match status" value="1"/>
</dbReference>
<dbReference type="InParanoid" id="A0A543B3E9"/>
<keyword evidence="8" id="KW-1185">Reference proteome</keyword>
<comment type="caution">
    <text evidence="7">The sequence shown here is derived from an EMBL/GenBank/DDBJ whole genome shotgun (WGS) entry which is preliminary data.</text>
</comment>
<dbReference type="UniPathway" id="UPA00031">
    <property type="reaction ID" value="UER00011"/>
</dbReference>
<comment type="similarity">
    <text evidence="6">Belongs to the imidazoleglycerol-phosphate dehydratase family.</text>
</comment>
<organism evidence="7 8">
    <name type="scientific">Stackebrandtia endophytica</name>
    <dbReference type="NCBI Taxonomy" id="1496996"/>
    <lineage>
        <taxon>Bacteria</taxon>
        <taxon>Bacillati</taxon>
        <taxon>Actinomycetota</taxon>
        <taxon>Actinomycetes</taxon>
        <taxon>Glycomycetales</taxon>
        <taxon>Glycomycetaceae</taxon>
        <taxon>Stackebrandtia</taxon>
    </lineage>
</organism>
<dbReference type="NCBIfam" id="NF002110">
    <property type="entry name" value="PRK00951.1-6"/>
    <property type="match status" value="1"/>
</dbReference>
<dbReference type="EC" id="4.2.1.19" evidence="6"/>
<dbReference type="AlphaFoldDB" id="A0A543B3E9"/>
<dbReference type="GO" id="GO:0005737">
    <property type="term" value="C:cytoplasm"/>
    <property type="evidence" value="ECO:0007669"/>
    <property type="project" value="UniProtKB-SubCell"/>
</dbReference>
<dbReference type="InterPro" id="IPR000807">
    <property type="entry name" value="ImidazoleglycerolP_deHydtase"/>
</dbReference>
<dbReference type="InterPro" id="IPR020565">
    <property type="entry name" value="ImidazoleglycerP_deHydtase_CS"/>
</dbReference>
<dbReference type="Pfam" id="PF00475">
    <property type="entry name" value="IGPD"/>
    <property type="match status" value="1"/>
</dbReference>
<dbReference type="CDD" id="cd07914">
    <property type="entry name" value="IGPD"/>
    <property type="match status" value="1"/>
</dbReference>
<dbReference type="Proteomes" id="UP000317043">
    <property type="component" value="Unassembled WGS sequence"/>
</dbReference>
<sequence>MTGRSLRPPSESCDEGMAVMSRTAVIERTTGETKVHVAVDLDSRAGHVDIATGVGFFDHMLHQVGKHGGIDLTVRTEGDLHIDAHHTMEDTAIALGAALAEALGDKVGIRRYADASVPLDEVLARAVVDVSGRPYAVHEEPLDLAPTIGPDYPTSMTRHIFESLAHHARITLHVSVLRAANPGQRPDAHHVVEAQFKAFARALRGAITLDGSAGVPSTKGVL</sequence>
<comment type="catalytic activity">
    <reaction evidence="6">
        <text>D-erythro-1-(imidazol-4-yl)glycerol 3-phosphate = 3-(imidazol-4-yl)-2-oxopropyl phosphate + H2O</text>
        <dbReference type="Rhea" id="RHEA:11040"/>
        <dbReference type="ChEBI" id="CHEBI:15377"/>
        <dbReference type="ChEBI" id="CHEBI:57766"/>
        <dbReference type="ChEBI" id="CHEBI:58278"/>
        <dbReference type="EC" id="4.2.1.19"/>
    </reaction>
</comment>
<gene>
    <name evidence="6" type="primary">hisB</name>
    <name evidence="7" type="ORF">FB566_4901</name>
</gene>
<keyword evidence="6" id="KW-0963">Cytoplasm</keyword>
<reference evidence="7 8" key="1">
    <citation type="submission" date="2019-06" db="EMBL/GenBank/DDBJ databases">
        <title>Sequencing the genomes of 1000 actinobacteria strains.</title>
        <authorList>
            <person name="Klenk H.-P."/>
        </authorList>
    </citation>
    <scope>NUCLEOTIDE SEQUENCE [LARGE SCALE GENOMIC DNA]</scope>
    <source>
        <strain evidence="7 8">DSM 45928</strain>
    </source>
</reference>
<dbReference type="PROSITE" id="PS00954">
    <property type="entry name" value="IGP_DEHYDRATASE_1"/>
    <property type="match status" value="1"/>
</dbReference>
<dbReference type="PANTHER" id="PTHR23133">
    <property type="entry name" value="IMIDAZOLEGLYCEROL-PHOSPHATE DEHYDRATASE HIS7"/>
    <property type="match status" value="1"/>
</dbReference>
<dbReference type="FunFam" id="3.30.230.40:FF:000003">
    <property type="entry name" value="Imidazoleglycerol-phosphate dehydratase HisB"/>
    <property type="match status" value="1"/>
</dbReference>
<dbReference type="FunCoup" id="A0A543B3E9">
    <property type="interactions" value="187"/>
</dbReference>
<comment type="subcellular location">
    <subcellularLocation>
        <location evidence="6">Cytoplasm</location>
    </subcellularLocation>
</comment>
<dbReference type="PANTHER" id="PTHR23133:SF2">
    <property type="entry name" value="IMIDAZOLEGLYCEROL-PHOSPHATE DEHYDRATASE"/>
    <property type="match status" value="1"/>
</dbReference>
<dbReference type="InterPro" id="IPR020568">
    <property type="entry name" value="Ribosomal_Su5_D2-typ_SF"/>
</dbReference>
<keyword evidence="5 6" id="KW-0456">Lyase</keyword>
<keyword evidence="3 6" id="KW-0028">Amino-acid biosynthesis</keyword>
<dbReference type="GO" id="GO:0004424">
    <property type="term" value="F:imidazoleglycerol-phosphate dehydratase activity"/>
    <property type="evidence" value="ECO:0007669"/>
    <property type="project" value="UniProtKB-UniRule"/>
</dbReference>
<keyword evidence="4 6" id="KW-0368">Histidine biosynthesis</keyword>
<dbReference type="GO" id="GO:0000105">
    <property type="term" value="P:L-histidine biosynthetic process"/>
    <property type="evidence" value="ECO:0007669"/>
    <property type="project" value="UniProtKB-UniRule"/>
</dbReference>
<protein>
    <recommendedName>
        <fullName evidence="2 6">Imidazoleglycerol-phosphate dehydratase</fullName>
        <shortName evidence="6">IGPD</shortName>
        <ecNumber evidence="6">4.2.1.19</ecNumber>
    </recommendedName>
</protein>
<evidence type="ECO:0000313" key="8">
    <source>
        <dbReference type="Proteomes" id="UP000317043"/>
    </source>
</evidence>
<evidence type="ECO:0000256" key="1">
    <source>
        <dbReference type="ARBA" id="ARBA00005047"/>
    </source>
</evidence>
<evidence type="ECO:0000256" key="4">
    <source>
        <dbReference type="ARBA" id="ARBA00023102"/>
    </source>
</evidence>
<evidence type="ECO:0000256" key="2">
    <source>
        <dbReference type="ARBA" id="ARBA00016664"/>
    </source>
</evidence>
<evidence type="ECO:0000256" key="3">
    <source>
        <dbReference type="ARBA" id="ARBA00022605"/>
    </source>
</evidence>
<comment type="pathway">
    <text evidence="1 6">Amino-acid biosynthesis; L-histidine biosynthesis; L-histidine from 5-phospho-alpha-D-ribose 1-diphosphate: step 6/9.</text>
</comment>
<dbReference type="Gene3D" id="3.30.230.40">
    <property type="entry name" value="Imidazole glycerol phosphate dehydratase, domain 1"/>
    <property type="match status" value="2"/>
</dbReference>
<evidence type="ECO:0000256" key="6">
    <source>
        <dbReference type="HAMAP-Rule" id="MF_00076"/>
    </source>
</evidence>